<dbReference type="Proteomes" id="UP000316256">
    <property type="component" value="Unassembled WGS sequence"/>
</dbReference>
<reference evidence="1 2" key="1">
    <citation type="submission" date="2019-06" db="EMBL/GenBank/DDBJ databases">
        <title>Rhodococcus spaelei sp. nov., isolated from a cave.</title>
        <authorList>
            <person name="Lee S.D."/>
        </authorList>
    </citation>
    <scope>NUCLEOTIDE SEQUENCE [LARGE SCALE GENOMIC DNA]</scope>
    <source>
        <strain evidence="1 2">C9-5</strain>
    </source>
</reference>
<accession>A0A541BAF2</accession>
<comment type="caution">
    <text evidence="1">The sequence shown here is derived from an EMBL/GenBank/DDBJ whole genome shotgun (WGS) entry which is preliminary data.</text>
</comment>
<proteinExistence type="predicted"/>
<keyword evidence="2" id="KW-1185">Reference proteome</keyword>
<gene>
    <name evidence="1" type="ORF">FK531_11270</name>
</gene>
<protein>
    <submittedName>
        <fullName evidence="1">Uncharacterized protein</fullName>
    </submittedName>
</protein>
<evidence type="ECO:0000313" key="1">
    <source>
        <dbReference type="EMBL" id="TQF69310.1"/>
    </source>
</evidence>
<name>A0A541BAF2_9NOCA</name>
<dbReference type="RefSeq" id="WP_142099242.1">
    <property type="nucleotide sequence ID" value="NZ_VIGH01000004.1"/>
</dbReference>
<organism evidence="1 2">
    <name type="scientific">Rhodococcus spelaei</name>
    <dbReference type="NCBI Taxonomy" id="2546320"/>
    <lineage>
        <taxon>Bacteria</taxon>
        <taxon>Bacillati</taxon>
        <taxon>Actinomycetota</taxon>
        <taxon>Actinomycetes</taxon>
        <taxon>Mycobacteriales</taxon>
        <taxon>Nocardiaceae</taxon>
        <taxon>Rhodococcus</taxon>
    </lineage>
</organism>
<dbReference type="OrthoDB" id="4483179at2"/>
<dbReference type="EMBL" id="VIGH01000004">
    <property type="protein sequence ID" value="TQF69310.1"/>
    <property type="molecule type" value="Genomic_DNA"/>
</dbReference>
<sequence>MTELRREGVIEGSTDLRAAQDLLELGIGHMSTPSARHVHPFQVPPVFGEHPVHADVGRSTAHPDLVTFTADLPADAPHGPVRLVWFNMRSLVGGFETVQPHLVDDGSYHAEGEVRPGVGVVVAGFVPAEPTGEIRPGFALVAE</sequence>
<evidence type="ECO:0000313" key="2">
    <source>
        <dbReference type="Proteomes" id="UP000316256"/>
    </source>
</evidence>
<dbReference type="AlphaFoldDB" id="A0A541BAF2"/>